<evidence type="ECO:0008006" key="4">
    <source>
        <dbReference type="Google" id="ProtNLM"/>
    </source>
</evidence>
<proteinExistence type="predicted"/>
<evidence type="ECO:0000313" key="3">
    <source>
        <dbReference type="Proteomes" id="UP000323324"/>
    </source>
</evidence>
<organism evidence="2 3">
    <name type="scientific">Bizionia saleffrena</name>
    <dbReference type="NCBI Taxonomy" id="291189"/>
    <lineage>
        <taxon>Bacteria</taxon>
        <taxon>Pseudomonadati</taxon>
        <taxon>Bacteroidota</taxon>
        <taxon>Flavobacteriia</taxon>
        <taxon>Flavobacteriales</taxon>
        <taxon>Flavobacteriaceae</taxon>
        <taxon>Bizionia</taxon>
    </lineage>
</organism>
<dbReference type="RefSeq" id="WP_148368236.1">
    <property type="nucleotide sequence ID" value="NZ_VSKM01000001.1"/>
</dbReference>
<protein>
    <recommendedName>
        <fullName evidence="4">DUF3826 domain-containing protein</fullName>
    </recommendedName>
</protein>
<reference evidence="2 3" key="1">
    <citation type="submission" date="2019-08" db="EMBL/GenBank/DDBJ databases">
        <title>Genomes of Antarctic Bizionia species.</title>
        <authorList>
            <person name="Bowman J.P."/>
        </authorList>
    </citation>
    <scope>NUCLEOTIDE SEQUENCE [LARGE SCALE GENOMIC DNA]</scope>
    <source>
        <strain evidence="2 3">HFD</strain>
    </source>
</reference>
<keyword evidence="3" id="KW-1185">Reference proteome</keyword>
<feature type="signal peptide" evidence="1">
    <location>
        <begin position="1"/>
        <end position="19"/>
    </location>
</feature>
<dbReference type="Proteomes" id="UP000323324">
    <property type="component" value="Unassembled WGS sequence"/>
</dbReference>
<sequence>MKKATLLLTLLLISTFGFSQNKGIAESQMVLDSNSIDIIVKDQDNKPIPIPEKGTLIDQMNKLELEYMNLKANEVQNSFAKQDLSKLKTKEEVFQMYIAYLEKSIQSDSNETPKTKTKDHDLLKHFRVPRAKIKNNIDEAFVRRFSSLKEFPESNRPLRKIGKDSLIDQVNNSEFEYLNLKANDIQNSFAKQDLSKLKTKEEIYKAYSAYLKKKIKEEKTKIKKAIYYGSARSNKQTIKANDQNINTSRPNKKEQ</sequence>
<keyword evidence="1" id="KW-0732">Signal</keyword>
<accession>A0A8H2QKQ4</accession>
<comment type="caution">
    <text evidence="2">The sequence shown here is derived from an EMBL/GenBank/DDBJ whole genome shotgun (WGS) entry which is preliminary data.</text>
</comment>
<dbReference type="EMBL" id="VSKM01000001">
    <property type="protein sequence ID" value="TYB80345.1"/>
    <property type="molecule type" value="Genomic_DNA"/>
</dbReference>
<gene>
    <name evidence="2" type="ORF">ES676_01375</name>
</gene>
<name>A0A8H2QKQ4_9FLAO</name>
<feature type="chain" id="PRO_5034499983" description="DUF3826 domain-containing protein" evidence="1">
    <location>
        <begin position="20"/>
        <end position="255"/>
    </location>
</feature>
<evidence type="ECO:0000313" key="2">
    <source>
        <dbReference type="EMBL" id="TYB80345.1"/>
    </source>
</evidence>
<evidence type="ECO:0000256" key="1">
    <source>
        <dbReference type="SAM" id="SignalP"/>
    </source>
</evidence>
<dbReference type="AlphaFoldDB" id="A0A8H2QKQ4"/>